<evidence type="ECO:0000256" key="7">
    <source>
        <dbReference type="ARBA" id="ARBA00023212"/>
    </source>
</evidence>
<gene>
    <name evidence="10" type="ORF">ABL78_0934</name>
</gene>
<dbReference type="Gene3D" id="2.130.10.10">
    <property type="entry name" value="YVTN repeat-like/Quinoprotein amine dehydrogenase"/>
    <property type="match status" value="1"/>
</dbReference>
<dbReference type="OrthoDB" id="406844at2759"/>
<comment type="subcellular location">
    <subcellularLocation>
        <location evidence="1">Cytoplasm</location>
        <location evidence="1">Cytoskeleton</location>
    </subcellularLocation>
</comment>
<evidence type="ECO:0000256" key="1">
    <source>
        <dbReference type="ARBA" id="ARBA00004245"/>
    </source>
</evidence>
<dbReference type="Proteomes" id="UP000038009">
    <property type="component" value="Unassembled WGS sequence"/>
</dbReference>
<keyword evidence="11" id="KW-1185">Reference proteome</keyword>
<dbReference type="OMA" id="HKWWICR"/>
<keyword evidence="7" id="KW-0206">Cytoskeleton</keyword>
<name>A0A0N0P8H8_LEPSE</name>
<dbReference type="PANTHER" id="PTHR10709">
    <property type="entry name" value="ACTIN-RELATED PROTEIN 2/3 COMPLEX SUBUNIT 1"/>
    <property type="match status" value="1"/>
</dbReference>
<dbReference type="VEuPathDB" id="TriTrypDB:Lsey_0013_0310"/>
<dbReference type="InterPro" id="IPR015943">
    <property type="entry name" value="WD40/YVTN_repeat-like_dom_sf"/>
</dbReference>
<accession>A0A0N0P8H8</accession>
<dbReference type="InterPro" id="IPR017383">
    <property type="entry name" value="ARPC1"/>
</dbReference>
<keyword evidence="5" id="KW-0677">Repeat</keyword>
<dbReference type="EMBL" id="LJSK01000013">
    <property type="protein sequence ID" value="KPI89966.1"/>
    <property type="molecule type" value="Genomic_DNA"/>
</dbReference>
<organism evidence="10 11">
    <name type="scientific">Leptomonas seymouri</name>
    <dbReference type="NCBI Taxonomy" id="5684"/>
    <lineage>
        <taxon>Eukaryota</taxon>
        <taxon>Discoba</taxon>
        <taxon>Euglenozoa</taxon>
        <taxon>Kinetoplastea</taxon>
        <taxon>Metakinetoplastina</taxon>
        <taxon>Trypanosomatida</taxon>
        <taxon>Trypanosomatidae</taxon>
        <taxon>Leishmaniinae</taxon>
        <taxon>Leptomonas</taxon>
    </lineage>
</organism>
<dbReference type="AlphaFoldDB" id="A0A0N0P8H8"/>
<keyword evidence="4" id="KW-0853">WD repeat</keyword>
<keyword evidence="6" id="KW-0009">Actin-binding</keyword>
<dbReference type="GO" id="GO:0005885">
    <property type="term" value="C:Arp2/3 protein complex"/>
    <property type="evidence" value="ECO:0007669"/>
    <property type="project" value="InterPro"/>
</dbReference>
<dbReference type="InterPro" id="IPR001680">
    <property type="entry name" value="WD40_rpt"/>
</dbReference>
<evidence type="ECO:0000313" key="11">
    <source>
        <dbReference type="Proteomes" id="UP000038009"/>
    </source>
</evidence>
<sequence length="583" mass="62330">MAQLHCLSSSYRGDADGSRGSSSTLKLAALTFNADGTQAAYAVRRSPVLTQGGIEDPAHCIFIERTRALHTDASAAVESASSVLSFSDWVVIQVLKGVHTSPITALSWCSRGTGALVSASADRCVYVWAQNRPYKEVSESAPAPASPWQDAPLFHRVPQLVMLSTEVLLSPTSVSWSVHGSKLYIGTAGGNVAVGRYDTSQRWWICRTLLNARLRTSHCLANPSSAQHHAVLHTDAAASAAQPQRDARSMLSPLSAPRDHLVVSVVPHPSHNAKVAVALLNGTVQVLSTHMKAVDGSLQLKPVCKASDSTDEAERTCSNESHTSAEPFGHVYLRFSIPCWLYGLSWSPSGAHLAVVGHDSVLHLWHCAGDRLAGHTALRLRTLPLVQCAFASDERLVAAGFEGRVYVFGVEKGGAWHLFAEGKASDACEVMAQLVPTVKPSPAVSAATRRHVHLHETKATVHHIRAADETHEDVCESDDAVVDARPNAISLGQHAFELMEKGGGRAPCAIAASTPTPLCRGEDIQQPAWRTSNTPIRLLVPVCQVGGPAAASGWEKNMRRNASVFVSASGDGRVQVWGLDHNL</sequence>
<dbReference type="SMART" id="SM00320">
    <property type="entry name" value="WD40"/>
    <property type="match status" value="4"/>
</dbReference>
<dbReference type="GO" id="GO:0034314">
    <property type="term" value="P:Arp2/3 complex-mediated actin nucleation"/>
    <property type="evidence" value="ECO:0007669"/>
    <property type="project" value="InterPro"/>
</dbReference>
<evidence type="ECO:0000256" key="5">
    <source>
        <dbReference type="ARBA" id="ARBA00022737"/>
    </source>
</evidence>
<comment type="caution">
    <text evidence="10">The sequence shown here is derived from an EMBL/GenBank/DDBJ whole genome shotgun (WGS) entry which is preliminary data.</text>
</comment>
<reference evidence="10 11" key="1">
    <citation type="journal article" date="2015" name="PLoS Pathog.">
        <title>Leptomonas seymouri: Adaptations to the Dixenous Life Cycle Analyzed by Genome Sequencing, Transcriptome Profiling and Co-infection with Leishmania donovani.</title>
        <authorList>
            <person name="Kraeva N."/>
            <person name="Butenko A."/>
            <person name="Hlavacova J."/>
            <person name="Kostygov A."/>
            <person name="Myskova J."/>
            <person name="Grybchuk D."/>
            <person name="Lestinova T."/>
            <person name="Votypka J."/>
            <person name="Volf P."/>
            <person name="Opperdoes F."/>
            <person name="Flegontov P."/>
            <person name="Lukes J."/>
            <person name="Yurchenko V."/>
        </authorList>
    </citation>
    <scope>NUCLEOTIDE SEQUENCE [LARGE SCALE GENOMIC DNA]</scope>
    <source>
        <strain evidence="10 11">ATCC 30220</strain>
    </source>
</reference>
<evidence type="ECO:0000256" key="8">
    <source>
        <dbReference type="ARBA" id="ARBA00041244"/>
    </source>
</evidence>
<dbReference type="SUPFAM" id="SSF50978">
    <property type="entry name" value="WD40 repeat-like"/>
    <property type="match status" value="1"/>
</dbReference>
<keyword evidence="3" id="KW-0963">Cytoplasm</keyword>
<evidence type="ECO:0000256" key="2">
    <source>
        <dbReference type="ARBA" id="ARBA00006260"/>
    </source>
</evidence>
<dbReference type="GO" id="GO:0051015">
    <property type="term" value="F:actin filament binding"/>
    <property type="evidence" value="ECO:0007669"/>
    <property type="project" value="TreeGrafter"/>
</dbReference>
<evidence type="ECO:0000256" key="6">
    <source>
        <dbReference type="ARBA" id="ARBA00023203"/>
    </source>
</evidence>
<dbReference type="PANTHER" id="PTHR10709:SF2">
    <property type="entry name" value="ACTIN-RELATED PROTEIN 2_3 COMPLEX SUBUNIT"/>
    <property type="match status" value="1"/>
</dbReference>
<evidence type="ECO:0000256" key="3">
    <source>
        <dbReference type="ARBA" id="ARBA00022490"/>
    </source>
</evidence>
<evidence type="ECO:0000256" key="9">
    <source>
        <dbReference type="ARBA" id="ARBA00041789"/>
    </source>
</evidence>
<evidence type="ECO:0000313" key="10">
    <source>
        <dbReference type="EMBL" id="KPI89966.1"/>
    </source>
</evidence>
<comment type="similarity">
    <text evidence="2">Belongs to the WD repeat ARPC1 family.</text>
</comment>
<dbReference type="Pfam" id="PF00400">
    <property type="entry name" value="WD40"/>
    <property type="match status" value="2"/>
</dbReference>
<evidence type="ECO:0000256" key="4">
    <source>
        <dbReference type="ARBA" id="ARBA00022574"/>
    </source>
</evidence>
<protein>
    <recommendedName>
        <fullName evidence="8">Arp2/3 complex 41 kDa subunit</fullName>
    </recommendedName>
    <alternativeName>
        <fullName evidence="9">p41-ARC</fullName>
    </alternativeName>
</protein>
<dbReference type="InterPro" id="IPR036322">
    <property type="entry name" value="WD40_repeat_dom_sf"/>
</dbReference>
<proteinExistence type="inferred from homology"/>